<organism evidence="2 3">
    <name type="scientific">Acidovorax delafieldii</name>
    <name type="common">Pseudomonas delafieldii</name>
    <dbReference type="NCBI Taxonomy" id="47920"/>
    <lineage>
        <taxon>Bacteria</taxon>
        <taxon>Pseudomonadati</taxon>
        <taxon>Pseudomonadota</taxon>
        <taxon>Betaproteobacteria</taxon>
        <taxon>Burkholderiales</taxon>
        <taxon>Comamonadaceae</taxon>
        <taxon>Acidovorax</taxon>
    </lineage>
</organism>
<dbReference type="PROSITE" id="PS50125">
    <property type="entry name" value="GUANYLATE_CYCLASE_2"/>
    <property type="match status" value="1"/>
</dbReference>
<dbReference type="InterPro" id="IPR001054">
    <property type="entry name" value="A/G_cyclase"/>
</dbReference>
<protein>
    <submittedName>
        <fullName evidence="2">Class 3 adenylate cyclase</fullName>
    </submittedName>
</protein>
<evidence type="ECO:0000313" key="2">
    <source>
        <dbReference type="EMBL" id="TWG38113.1"/>
    </source>
</evidence>
<dbReference type="Gene3D" id="3.30.70.1230">
    <property type="entry name" value="Nucleotide cyclase"/>
    <property type="match status" value="1"/>
</dbReference>
<dbReference type="CDD" id="cd07302">
    <property type="entry name" value="CHD"/>
    <property type="match status" value="1"/>
</dbReference>
<dbReference type="GO" id="GO:0035556">
    <property type="term" value="P:intracellular signal transduction"/>
    <property type="evidence" value="ECO:0007669"/>
    <property type="project" value="InterPro"/>
</dbReference>
<dbReference type="AlphaFoldDB" id="A0A561XPS8"/>
<dbReference type="SUPFAM" id="SSF55073">
    <property type="entry name" value="Nucleotide cyclase"/>
    <property type="match status" value="1"/>
</dbReference>
<dbReference type="Pfam" id="PF00211">
    <property type="entry name" value="Guanylate_cyc"/>
    <property type="match status" value="1"/>
</dbReference>
<dbReference type="GO" id="GO:0004016">
    <property type="term" value="F:adenylate cyclase activity"/>
    <property type="evidence" value="ECO:0007669"/>
    <property type="project" value="UniProtKB-ARBA"/>
</dbReference>
<name>A0A561XPS8_ACIDE</name>
<dbReference type="EMBL" id="VJWE01000012">
    <property type="protein sequence ID" value="TWG38113.1"/>
    <property type="molecule type" value="Genomic_DNA"/>
</dbReference>
<reference evidence="2 3" key="1">
    <citation type="journal article" date="2015" name="Stand. Genomic Sci.">
        <title>Genomic Encyclopedia of Bacterial and Archaeal Type Strains, Phase III: the genomes of soil and plant-associated and newly described type strains.</title>
        <authorList>
            <person name="Whitman W.B."/>
            <person name="Woyke T."/>
            <person name="Klenk H.P."/>
            <person name="Zhou Y."/>
            <person name="Lilburn T.G."/>
            <person name="Beck B.J."/>
            <person name="De Vos P."/>
            <person name="Vandamme P."/>
            <person name="Eisen J.A."/>
            <person name="Garrity G."/>
            <person name="Hugenholtz P."/>
            <person name="Kyrpides N.C."/>
        </authorList>
    </citation>
    <scope>NUCLEOTIDE SEQUENCE [LARGE SCALE GENOMIC DNA]</scope>
    <source>
        <strain evidence="2 3">DSM 64</strain>
    </source>
</reference>
<dbReference type="RefSeq" id="WP_146870855.1">
    <property type="nucleotide sequence ID" value="NZ_VJWE01000012.1"/>
</dbReference>
<evidence type="ECO:0000313" key="3">
    <source>
        <dbReference type="Proteomes" id="UP000321485"/>
    </source>
</evidence>
<dbReference type="PANTHER" id="PTHR43081">
    <property type="entry name" value="ADENYLATE CYCLASE, TERMINAL-DIFFERENTIATION SPECIFIC-RELATED"/>
    <property type="match status" value="1"/>
</dbReference>
<dbReference type="PANTHER" id="PTHR43081:SF1">
    <property type="entry name" value="ADENYLATE CYCLASE, TERMINAL-DIFFERENTIATION SPECIFIC"/>
    <property type="match status" value="1"/>
</dbReference>
<gene>
    <name evidence="2" type="ORF">ATF69_2053</name>
</gene>
<accession>A0A561XPS8</accession>
<comment type="caution">
    <text evidence="2">The sequence shown here is derived from an EMBL/GenBank/DDBJ whole genome shotgun (WGS) entry which is preliminary data.</text>
</comment>
<dbReference type="Proteomes" id="UP000321485">
    <property type="component" value="Unassembled WGS sequence"/>
</dbReference>
<dbReference type="InterPro" id="IPR029787">
    <property type="entry name" value="Nucleotide_cyclase"/>
</dbReference>
<evidence type="ECO:0000259" key="1">
    <source>
        <dbReference type="PROSITE" id="PS50125"/>
    </source>
</evidence>
<dbReference type="InterPro" id="IPR050697">
    <property type="entry name" value="Adenylyl/Guanylyl_Cyclase_3/4"/>
</dbReference>
<dbReference type="GO" id="GO:0009190">
    <property type="term" value="P:cyclic nucleotide biosynthetic process"/>
    <property type="evidence" value="ECO:0007669"/>
    <property type="project" value="InterPro"/>
</dbReference>
<sequence length="235" mass="25664">MHHTPARPPDAATAHDKGYLRRLLSERNQTPTSGTGAIDAAIEQAFVRSVAILVLDMCGFSRITQRHGIIHFLAMIHQMEQAARPAIEGNGGEVIKQEADNLFAVFATPEQALEAALDTLRALGAMNTVLPPERTLNVSAGIGFGPTLVIAREDLFGPEMNCACKLGEDIATANEILLTEAAWVSLPNGRYVCSRTDHQISGMDLHAHRFERCLFERPLHPWNSTRHSTTLPGGR</sequence>
<dbReference type="GeneID" id="51111120"/>
<proteinExistence type="predicted"/>
<feature type="domain" description="Guanylate cyclase" evidence="1">
    <location>
        <begin position="51"/>
        <end position="167"/>
    </location>
</feature>